<dbReference type="Pfam" id="PF03524">
    <property type="entry name" value="CagX"/>
    <property type="match status" value="1"/>
</dbReference>
<name>A0ABT9E6Q7_9PROT</name>
<dbReference type="InterPro" id="IPR010258">
    <property type="entry name" value="Conjugal_tfr_TrbG/VirB9/CagX"/>
</dbReference>
<dbReference type="InterPro" id="IPR033645">
    <property type="entry name" value="VirB9/CagX/TrbG_C"/>
</dbReference>
<evidence type="ECO:0000313" key="4">
    <source>
        <dbReference type="EMBL" id="MDO9711777.1"/>
    </source>
</evidence>
<dbReference type="InterPro" id="IPR038161">
    <property type="entry name" value="VirB9/CagX/TrbG_C_sf"/>
</dbReference>
<feature type="chain" id="PRO_5045409139" evidence="3">
    <location>
        <begin position="22"/>
        <end position="332"/>
    </location>
</feature>
<keyword evidence="2 3" id="KW-0732">Signal</keyword>
<evidence type="ECO:0000256" key="2">
    <source>
        <dbReference type="ARBA" id="ARBA00022729"/>
    </source>
</evidence>
<reference evidence="4 5" key="1">
    <citation type="submission" date="2023-08" db="EMBL/GenBank/DDBJ databases">
        <title>The draft genome sequence of Paracraurococcus sp. LOR1-02.</title>
        <authorList>
            <person name="Kingkaew E."/>
            <person name="Tanasupawat S."/>
        </authorList>
    </citation>
    <scope>NUCLEOTIDE SEQUENCE [LARGE SCALE GENOMIC DNA]</scope>
    <source>
        <strain evidence="4 5">LOR1-02</strain>
    </source>
</reference>
<evidence type="ECO:0000313" key="5">
    <source>
        <dbReference type="Proteomes" id="UP001243009"/>
    </source>
</evidence>
<dbReference type="CDD" id="cd06911">
    <property type="entry name" value="VirB9_CagX_TrbG"/>
    <property type="match status" value="1"/>
</dbReference>
<feature type="signal peptide" evidence="3">
    <location>
        <begin position="1"/>
        <end position="21"/>
    </location>
</feature>
<gene>
    <name evidence="4" type="ORF">Q7A36_25745</name>
</gene>
<protein>
    <submittedName>
        <fullName evidence="4">TrbG/VirB9 family P-type conjugative transfer protein</fullName>
    </submittedName>
</protein>
<dbReference type="RefSeq" id="WP_305106630.1">
    <property type="nucleotide sequence ID" value="NZ_JAUTWS010000034.1"/>
</dbReference>
<proteinExistence type="inferred from homology"/>
<dbReference type="EMBL" id="JAUTWS010000034">
    <property type="protein sequence ID" value="MDO9711777.1"/>
    <property type="molecule type" value="Genomic_DNA"/>
</dbReference>
<sequence>MRALAPALLAVALAVPTLAQADPNTPAVAGPNPNMRTVPYHPHARVQIIGNPGRPTVITFRPGEEVIRVMIGDGGDGAEQSWEGPSPQEVQESPLENIVYLYPRRAGYTAIAIITRSPRGQRAYQFGALVRGIPPCGRPACDDPEATYGLAFTYPDDERAEREAAARAEAEARRVRWEAEAPMRQARAEALQTAGMRARLDTDTLAGGACRNWRYEAEANATGRERILPDEVSDNGQETVFVFRGNRELPAFYRLAADGTTEVPVFPVLRGPETVALQAVAPQFRLRLGEAVVHVYNRHLLPSDCVSRTGTTSPDVARVLRRPAMMGRVATQ</sequence>
<evidence type="ECO:0000256" key="1">
    <source>
        <dbReference type="ARBA" id="ARBA00006135"/>
    </source>
</evidence>
<dbReference type="Proteomes" id="UP001243009">
    <property type="component" value="Unassembled WGS sequence"/>
</dbReference>
<comment type="similarity">
    <text evidence="1">Belongs to the TrbG/VirB9 family.</text>
</comment>
<accession>A0ABT9E6Q7</accession>
<dbReference type="Gene3D" id="2.60.40.2500">
    <property type="match status" value="1"/>
</dbReference>
<organism evidence="4 5">
    <name type="scientific">Paracraurococcus lichenis</name>
    <dbReference type="NCBI Taxonomy" id="3064888"/>
    <lineage>
        <taxon>Bacteria</taxon>
        <taxon>Pseudomonadati</taxon>
        <taxon>Pseudomonadota</taxon>
        <taxon>Alphaproteobacteria</taxon>
        <taxon>Acetobacterales</taxon>
        <taxon>Roseomonadaceae</taxon>
        <taxon>Paracraurococcus</taxon>
    </lineage>
</organism>
<evidence type="ECO:0000256" key="3">
    <source>
        <dbReference type="SAM" id="SignalP"/>
    </source>
</evidence>
<keyword evidence="5" id="KW-1185">Reference proteome</keyword>
<comment type="caution">
    <text evidence="4">The sequence shown here is derived from an EMBL/GenBank/DDBJ whole genome shotgun (WGS) entry which is preliminary data.</text>
</comment>